<keyword evidence="1" id="KW-0812">Transmembrane</keyword>
<dbReference type="RefSeq" id="WP_030849504.1">
    <property type="nucleotide sequence ID" value="NZ_CP020570.1"/>
</dbReference>
<dbReference type="OrthoDB" id="4189962at2"/>
<dbReference type="Proteomes" id="UP000192445">
    <property type="component" value="Chromosome"/>
</dbReference>
<evidence type="ECO:0000256" key="1">
    <source>
        <dbReference type="SAM" id="Phobius"/>
    </source>
</evidence>
<reference evidence="2 3" key="1">
    <citation type="submission" date="2017-03" db="EMBL/GenBank/DDBJ databases">
        <title>Complete Genome Sequence of a natural compounds producer, Streptomyces violaceus S21.</title>
        <authorList>
            <person name="Zhong C."/>
            <person name="Zhao Z."/>
            <person name="Fu J."/>
            <person name="Zong G."/>
            <person name="Qin R."/>
            <person name="Cao G."/>
        </authorList>
    </citation>
    <scope>NUCLEOTIDE SEQUENCE [LARGE SCALE GENOMIC DNA]</scope>
    <source>
        <strain evidence="2 3">S21</strain>
    </source>
</reference>
<dbReference type="EMBL" id="CP020570">
    <property type="protein sequence ID" value="ARF60800.1"/>
    <property type="molecule type" value="Genomic_DNA"/>
</dbReference>
<gene>
    <name evidence="2" type="ORF">B1H20_04870</name>
</gene>
<proteinExistence type="predicted"/>
<keyword evidence="1" id="KW-0472">Membrane</keyword>
<protein>
    <recommendedName>
        <fullName evidence="4">PH domain-containing protein</fullName>
    </recommendedName>
</protein>
<feature type="transmembrane region" description="Helical" evidence="1">
    <location>
        <begin position="28"/>
        <end position="47"/>
    </location>
</feature>
<evidence type="ECO:0008006" key="4">
    <source>
        <dbReference type="Google" id="ProtNLM"/>
    </source>
</evidence>
<keyword evidence="1" id="KW-1133">Transmembrane helix</keyword>
<feature type="transmembrane region" description="Helical" evidence="1">
    <location>
        <begin position="59"/>
        <end position="76"/>
    </location>
</feature>
<organism evidence="2 3">
    <name type="scientific">Streptomyces violaceoruber</name>
    <dbReference type="NCBI Taxonomy" id="1935"/>
    <lineage>
        <taxon>Bacteria</taxon>
        <taxon>Bacillati</taxon>
        <taxon>Actinomycetota</taxon>
        <taxon>Actinomycetes</taxon>
        <taxon>Kitasatosporales</taxon>
        <taxon>Streptomycetaceae</taxon>
        <taxon>Streptomyces</taxon>
        <taxon>Streptomyces violaceoruber group</taxon>
    </lineage>
</organism>
<dbReference type="AlphaFoldDB" id="A0A1V0U6R2"/>
<dbReference type="KEGG" id="svu:B1H20_04870"/>
<sequence>MRRTEAARELGGFVREHRTDGGRRLRTAGALLVTGVVGLAFGIPVTVASIGTTDGAPELAGLLLGVGLIGLGLGVWRLTQALRTREQCFDVHERGLTHRVAGHATLIPWTDIEGIGAVTADDGRLLAEARGMGLRYTIALRDGRGIRVDTFTEDAKELAETIHRAVHLGELPRGRGRRP</sequence>
<evidence type="ECO:0000313" key="2">
    <source>
        <dbReference type="EMBL" id="ARF60800.1"/>
    </source>
</evidence>
<accession>A0A1V0U6R2</accession>
<name>A0A1V0U6R2_STRVN</name>
<evidence type="ECO:0000313" key="3">
    <source>
        <dbReference type="Proteomes" id="UP000192445"/>
    </source>
</evidence>